<keyword evidence="1" id="KW-0812">Transmembrane</keyword>
<evidence type="ECO:0000313" key="3">
    <source>
        <dbReference type="Proteomes" id="UP000077552"/>
    </source>
</evidence>
<dbReference type="EMBL" id="LXIE01000001">
    <property type="protein sequence ID" value="OAD92664.1"/>
    <property type="molecule type" value="Genomic_DNA"/>
</dbReference>
<gene>
    <name evidence="2" type="ORF">A7A78_01785</name>
</gene>
<dbReference type="OrthoDB" id="886186at2"/>
<dbReference type="STRING" id="1385699.A7A78_01785"/>
<dbReference type="Proteomes" id="UP000077552">
    <property type="component" value="Unassembled WGS sequence"/>
</dbReference>
<name>A0A1A9LIC5_9FLAO</name>
<keyword evidence="3" id="KW-1185">Reference proteome</keyword>
<dbReference type="RefSeq" id="WP_068760643.1">
    <property type="nucleotide sequence ID" value="NZ_LXIE01000001.1"/>
</dbReference>
<evidence type="ECO:0000313" key="2">
    <source>
        <dbReference type="EMBL" id="OAD92664.1"/>
    </source>
</evidence>
<keyword evidence="1" id="KW-1133">Transmembrane helix</keyword>
<reference evidence="2 3" key="1">
    <citation type="submission" date="2016-05" db="EMBL/GenBank/DDBJ databases">
        <title>Genome sequencing of Vitellibacter soesokkakensis RSSK-12.</title>
        <authorList>
            <person name="Thevarajoo S."/>
            <person name="Selvaratnam C."/>
            <person name="Goh K.M."/>
            <person name="Chan K.-G."/>
            <person name="Chong C.S."/>
        </authorList>
    </citation>
    <scope>NUCLEOTIDE SEQUENCE [LARGE SCALE GENOMIC DNA]</scope>
    <source>
        <strain evidence="2 3">RSSK-12</strain>
    </source>
</reference>
<feature type="transmembrane region" description="Helical" evidence="1">
    <location>
        <begin position="129"/>
        <end position="147"/>
    </location>
</feature>
<keyword evidence="1" id="KW-0472">Membrane</keyword>
<dbReference type="AlphaFoldDB" id="A0A1A9LIC5"/>
<protein>
    <submittedName>
        <fullName evidence="2">Uncharacterized protein</fullName>
    </submittedName>
</protein>
<sequence>MKFDLIKYFYPKEIILIDFNFGNETFVNRFRPYIDQDRGYLYDEFYKSKKEYLGEINSTNFFIRNKRKFLNSNVSAAFAKGKITQVNNKTTVEIELNENNEFAAFGKIITHLFLIALICLIIIKEIYPLLILFIPFSIGFLALTNLLQKRKKEKFKENLLNIMYELRIEKNNLQNPF</sequence>
<feature type="transmembrane region" description="Helical" evidence="1">
    <location>
        <begin position="104"/>
        <end position="123"/>
    </location>
</feature>
<organism evidence="2 3">
    <name type="scientific">Aequorivita soesokkakensis</name>
    <dbReference type="NCBI Taxonomy" id="1385699"/>
    <lineage>
        <taxon>Bacteria</taxon>
        <taxon>Pseudomonadati</taxon>
        <taxon>Bacteroidota</taxon>
        <taxon>Flavobacteriia</taxon>
        <taxon>Flavobacteriales</taxon>
        <taxon>Flavobacteriaceae</taxon>
        <taxon>Aequorivita</taxon>
    </lineage>
</organism>
<proteinExistence type="predicted"/>
<comment type="caution">
    <text evidence="2">The sequence shown here is derived from an EMBL/GenBank/DDBJ whole genome shotgun (WGS) entry which is preliminary data.</text>
</comment>
<evidence type="ECO:0000256" key="1">
    <source>
        <dbReference type="SAM" id="Phobius"/>
    </source>
</evidence>
<accession>A0A1A9LIC5</accession>